<gene>
    <name evidence="1" type="ORF">GGX14DRAFT_383746</name>
</gene>
<dbReference type="GO" id="GO:0007166">
    <property type="term" value="P:cell surface receptor signaling pathway"/>
    <property type="evidence" value="ECO:0007669"/>
    <property type="project" value="InterPro"/>
</dbReference>
<dbReference type="Gene3D" id="1.20.930.20">
    <property type="entry name" value="Adaptor protein Cbl, N-terminal domain"/>
    <property type="match status" value="1"/>
</dbReference>
<dbReference type="EMBL" id="JARJCW010000001">
    <property type="protein sequence ID" value="KAJ7229782.1"/>
    <property type="molecule type" value="Genomic_DNA"/>
</dbReference>
<name>A0AAD6YU36_9AGAR</name>
<keyword evidence="2" id="KW-1185">Reference proteome</keyword>
<organism evidence="1 2">
    <name type="scientific">Mycena pura</name>
    <dbReference type="NCBI Taxonomy" id="153505"/>
    <lineage>
        <taxon>Eukaryota</taxon>
        <taxon>Fungi</taxon>
        <taxon>Dikarya</taxon>
        <taxon>Basidiomycota</taxon>
        <taxon>Agaricomycotina</taxon>
        <taxon>Agaricomycetes</taxon>
        <taxon>Agaricomycetidae</taxon>
        <taxon>Agaricales</taxon>
        <taxon>Marasmiineae</taxon>
        <taxon>Mycenaceae</taxon>
        <taxon>Mycena</taxon>
    </lineage>
</organism>
<dbReference type="Proteomes" id="UP001219525">
    <property type="component" value="Unassembled WGS sequence"/>
</dbReference>
<dbReference type="AlphaFoldDB" id="A0AAD6YU36"/>
<dbReference type="CDD" id="cd21037">
    <property type="entry name" value="MLKL_NTD"/>
    <property type="match status" value="1"/>
</dbReference>
<dbReference type="InterPro" id="IPR036537">
    <property type="entry name" value="Adaptor_Cbl_N_dom_sf"/>
</dbReference>
<evidence type="ECO:0000313" key="2">
    <source>
        <dbReference type="Proteomes" id="UP001219525"/>
    </source>
</evidence>
<proteinExistence type="predicted"/>
<comment type="caution">
    <text evidence="1">The sequence shown here is derived from an EMBL/GenBank/DDBJ whole genome shotgun (WGS) entry which is preliminary data.</text>
</comment>
<accession>A0AAD6YU36</accession>
<reference evidence="1" key="1">
    <citation type="submission" date="2023-03" db="EMBL/GenBank/DDBJ databases">
        <title>Massive genome expansion in bonnet fungi (Mycena s.s.) driven by repeated elements and novel gene families across ecological guilds.</title>
        <authorList>
            <consortium name="Lawrence Berkeley National Laboratory"/>
            <person name="Harder C.B."/>
            <person name="Miyauchi S."/>
            <person name="Viragh M."/>
            <person name="Kuo A."/>
            <person name="Thoen E."/>
            <person name="Andreopoulos B."/>
            <person name="Lu D."/>
            <person name="Skrede I."/>
            <person name="Drula E."/>
            <person name="Henrissat B."/>
            <person name="Morin E."/>
            <person name="Kohler A."/>
            <person name="Barry K."/>
            <person name="LaButti K."/>
            <person name="Morin E."/>
            <person name="Salamov A."/>
            <person name="Lipzen A."/>
            <person name="Mereny Z."/>
            <person name="Hegedus B."/>
            <person name="Baldrian P."/>
            <person name="Stursova M."/>
            <person name="Weitz H."/>
            <person name="Taylor A."/>
            <person name="Grigoriev I.V."/>
            <person name="Nagy L.G."/>
            <person name="Martin F."/>
            <person name="Kauserud H."/>
        </authorList>
    </citation>
    <scope>NUCLEOTIDE SEQUENCE</scope>
    <source>
        <strain evidence="1">9144</strain>
    </source>
</reference>
<sequence length="231" mass="24604">MRAWARAGRWLSDIGASVSVRVARGFAVPALRVLTVGDQVFGGLTPAPTGPPVSTVLNSIIPVFNVAKAATPGTGIPSVEGAIGAVLPVLTLAKVAVTNIGVPGLEAAINGVVELATMVSTTRQTMKANKEDLAKLEKIAKELIIIDVSDCSDDLTRRLTALASNLSPIATQCQSLQKKNRFARFFYSKEHKEEIQAIRDSITNIIRDFSFYGHISIEKLVGDIVSKGVHT</sequence>
<protein>
    <submittedName>
        <fullName evidence="1">Uncharacterized protein</fullName>
    </submittedName>
</protein>
<evidence type="ECO:0000313" key="1">
    <source>
        <dbReference type="EMBL" id="KAJ7229782.1"/>
    </source>
</evidence>
<dbReference type="InterPro" id="IPR059179">
    <property type="entry name" value="MLKL-like_MCAfunc"/>
</dbReference>